<organism evidence="2 3">
    <name type="scientific">Pseudomonas migulae</name>
    <dbReference type="NCBI Taxonomy" id="78543"/>
    <lineage>
        <taxon>Bacteria</taxon>
        <taxon>Pseudomonadati</taxon>
        <taxon>Pseudomonadota</taxon>
        <taxon>Gammaproteobacteria</taxon>
        <taxon>Pseudomonadales</taxon>
        <taxon>Pseudomonadaceae</taxon>
        <taxon>Pseudomonas</taxon>
    </lineage>
</organism>
<evidence type="ECO:0000259" key="1">
    <source>
        <dbReference type="Pfam" id="PF09565"/>
    </source>
</evidence>
<gene>
    <name evidence="2" type="ORF">MOQ58_12165</name>
</gene>
<feature type="domain" description="Restriction endonuclease type II NgoFVII N-terminal" evidence="1">
    <location>
        <begin position="64"/>
        <end position="124"/>
    </location>
</feature>
<protein>
    <submittedName>
        <fullName evidence="2">Phospholipase D family protein</fullName>
    </submittedName>
</protein>
<proteinExistence type="predicted"/>
<dbReference type="CDD" id="cd09117">
    <property type="entry name" value="PLDc_Bfil_DEXD_like"/>
    <property type="match status" value="1"/>
</dbReference>
<dbReference type="EMBL" id="CP093428">
    <property type="protein sequence ID" value="WGK92898.1"/>
    <property type="molecule type" value="Genomic_DNA"/>
</dbReference>
<dbReference type="RefSeq" id="WP_280163687.1">
    <property type="nucleotide sequence ID" value="NZ_CP093428.1"/>
</dbReference>
<keyword evidence="3" id="KW-1185">Reference proteome</keyword>
<evidence type="ECO:0000313" key="2">
    <source>
        <dbReference type="EMBL" id="WGK92898.1"/>
    </source>
</evidence>
<name>A0ABY8N1E7_9PSED</name>
<evidence type="ECO:0000313" key="3">
    <source>
        <dbReference type="Proteomes" id="UP001243713"/>
    </source>
</evidence>
<accession>A0ABY8N1E7</accession>
<dbReference type="SUPFAM" id="SSF56024">
    <property type="entry name" value="Phospholipase D/nuclease"/>
    <property type="match status" value="1"/>
</dbReference>
<reference evidence="2 3" key="1">
    <citation type="submission" date="2022-03" db="EMBL/GenBank/DDBJ databases">
        <title>Plant growth promoting endophytes with ACC deaminase activity.</title>
        <authorList>
            <person name="Charles T."/>
            <person name="Van Dyk A."/>
            <person name="Cheng J."/>
            <person name="Heil J."/>
        </authorList>
    </citation>
    <scope>NUCLEOTIDE SEQUENCE [LARGE SCALE GENOMIC DNA]</scope>
    <source>
        <strain evidence="2 3">8R6</strain>
    </source>
</reference>
<dbReference type="Pfam" id="PF09565">
    <property type="entry name" value="RE_NgoFVII"/>
    <property type="match status" value="1"/>
</dbReference>
<dbReference type="Gene3D" id="3.30.870.10">
    <property type="entry name" value="Endonuclease Chain A"/>
    <property type="match status" value="1"/>
</dbReference>
<sequence>MKLITTAIDLETNLQRLIKSYSNISIGVAWASASTKPYELLLKHKAKIRVGVIGTHFYQTHPDVLDDFLQSNAVKFVLQPKGVFHPKVYLFWSNHQWEAIIGSANFTAGALRENTELCTLLSHEDGNHLKDLQALIEGYSERAKSITPTEAANYRRIWKSKQPELRKLMDHYGDKPPTKSAIESEVMGMDWQSFLAELKKDELHGFDDRLDLLDKIQKVFASVPHFKDVDAQTRRAIAGIPNKVMEHAAWFGSMKGAGVFKNVVIENPEFLSTALDQIPSAGTVTKDQYQRFIAEYLKAFPNGRDGIGTATRLLSMRRPDQFLCVDSANLRKLAKDVGMSNSTQLDYERYWEEVVERIMNAPWWKSAPPKSGKELKAWKARAAMLDAIFYEPK</sequence>
<dbReference type="InterPro" id="IPR019065">
    <property type="entry name" value="RE_NgoFVII_N"/>
</dbReference>
<dbReference type="Proteomes" id="UP001243713">
    <property type="component" value="Chromosome"/>
</dbReference>